<dbReference type="InterPro" id="IPR005618">
    <property type="entry name" value="OMPW"/>
</dbReference>
<evidence type="ECO:0000313" key="3">
    <source>
        <dbReference type="Proteomes" id="UP000014568"/>
    </source>
</evidence>
<dbReference type="GO" id="GO:0019867">
    <property type="term" value="C:outer membrane"/>
    <property type="evidence" value="ECO:0007669"/>
    <property type="project" value="InterPro"/>
</dbReference>
<dbReference type="Gene3D" id="2.40.160.20">
    <property type="match status" value="1"/>
</dbReference>
<feature type="signal peptide" evidence="1">
    <location>
        <begin position="1"/>
        <end position="21"/>
    </location>
</feature>
<dbReference type="PANTHER" id="PTHR36920">
    <property type="match status" value="1"/>
</dbReference>
<feature type="chain" id="PRO_5004523504" description="Outer membrane protein" evidence="1">
    <location>
        <begin position="22"/>
        <end position="357"/>
    </location>
</feature>
<dbReference type="InterPro" id="IPR011250">
    <property type="entry name" value="OMP/PagP_B-barrel"/>
</dbReference>
<organism evidence="2 3">
    <name type="scientific">Acinetobacter rudis CIP 110305</name>
    <dbReference type="NCBI Taxonomy" id="421052"/>
    <lineage>
        <taxon>Bacteria</taxon>
        <taxon>Pseudomonadati</taxon>
        <taxon>Pseudomonadota</taxon>
        <taxon>Gammaproteobacteria</taxon>
        <taxon>Moraxellales</taxon>
        <taxon>Moraxellaceae</taxon>
        <taxon>Acinetobacter</taxon>
    </lineage>
</organism>
<dbReference type="STRING" id="632955.GCA_000829675_01296"/>
<dbReference type="EMBL" id="ATGI01000034">
    <property type="protein sequence ID" value="EPF70935.1"/>
    <property type="molecule type" value="Genomic_DNA"/>
</dbReference>
<dbReference type="RefSeq" id="WP_016657083.1">
    <property type="nucleotide sequence ID" value="NZ_KE340354.1"/>
</dbReference>
<dbReference type="SUPFAM" id="SSF56925">
    <property type="entry name" value="OMPA-like"/>
    <property type="match status" value="1"/>
</dbReference>
<evidence type="ECO:0000256" key="1">
    <source>
        <dbReference type="SAM" id="SignalP"/>
    </source>
</evidence>
<dbReference type="AlphaFoldDB" id="S3MSX2"/>
<dbReference type="GO" id="GO:0055085">
    <property type="term" value="P:transmembrane transport"/>
    <property type="evidence" value="ECO:0007669"/>
    <property type="project" value="TreeGrafter"/>
</dbReference>
<dbReference type="PANTHER" id="PTHR36920:SF1">
    <property type="entry name" value="OUTER MEMBRANE PROTEIN W"/>
    <property type="match status" value="1"/>
</dbReference>
<gene>
    <name evidence="2" type="ORF">F945_02698</name>
</gene>
<dbReference type="OrthoDB" id="9807574at2"/>
<comment type="caution">
    <text evidence="2">The sequence shown here is derived from an EMBL/GenBank/DDBJ whole genome shotgun (WGS) entry which is preliminary data.</text>
</comment>
<dbReference type="PATRIC" id="fig|421052.3.peg.2633"/>
<keyword evidence="3" id="KW-1185">Reference proteome</keyword>
<dbReference type="HOGENOM" id="CLU_042505_5_1_6"/>
<proteinExistence type="predicted"/>
<name>S3MSX2_9GAMM</name>
<keyword evidence="1" id="KW-0732">Signal</keyword>
<accession>S3MSX2</accession>
<dbReference type="eggNOG" id="COG3047">
    <property type="taxonomic scope" value="Bacteria"/>
</dbReference>
<sequence>MKFKINMIALCVLSLPVISYAQAPKQQNKNFKRFSISAGWLHAMPQGSGNPFNNQTAVAEGTQSKVGEVSKSAVLDAAVKDSNPFIYGTISIFPGQDLPAALSGTANINGLSSWQSANTGLEANTADTLGIMMNYYLNDHWSVEIKAGIPPTVDLNGKGTVYAPLRGSNKPSLSVFSADIPLGGSIDLHQDIHVTDLSQGSKTASVRAWLPAFELHYQFGQSGVNKFRPYVGAGLLYGYFDKVKLNSGIESDLILAAHRIQNILDNKAGAGLDGKISSASPLVKVKATQAYAPIVTVGATYDFTDKWYAVGSISYSQMNTEAKITVTDGNTGNQLIRSKTKVDIDPIITYVGMGYRF</sequence>
<protein>
    <recommendedName>
        <fullName evidence="4">Outer membrane protein</fullName>
    </recommendedName>
</protein>
<evidence type="ECO:0008006" key="4">
    <source>
        <dbReference type="Google" id="ProtNLM"/>
    </source>
</evidence>
<dbReference type="Proteomes" id="UP000014568">
    <property type="component" value="Unassembled WGS sequence"/>
</dbReference>
<evidence type="ECO:0000313" key="2">
    <source>
        <dbReference type="EMBL" id="EPF70935.1"/>
    </source>
</evidence>
<dbReference type="Pfam" id="PF03922">
    <property type="entry name" value="OmpW"/>
    <property type="match status" value="2"/>
</dbReference>
<reference evidence="2 3" key="1">
    <citation type="submission" date="2013-06" db="EMBL/GenBank/DDBJ databases">
        <title>The Genome Sequence of Acinetobacter rudis CIP 110305.</title>
        <authorList>
            <consortium name="The Broad Institute Genome Sequencing Platform"/>
            <consortium name="The Broad Institute Genome Sequencing Center for Infectious Disease"/>
            <person name="Cerqueira G."/>
            <person name="Feldgarden M."/>
            <person name="Courvalin P."/>
            <person name="Perichon B."/>
            <person name="Grillot-Courvalin C."/>
            <person name="Clermont D."/>
            <person name="Rocha E."/>
            <person name="Yoon E.-J."/>
            <person name="Nemec A."/>
            <person name="Young S.K."/>
            <person name="Zeng Q."/>
            <person name="Gargeya S."/>
            <person name="Fitzgerald M."/>
            <person name="Abouelleil A."/>
            <person name="Alvarado L."/>
            <person name="Berlin A.M."/>
            <person name="Chapman S.B."/>
            <person name="Dewar J."/>
            <person name="Goldberg J."/>
            <person name="Griggs A."/>
            <person name="Gujja S."/>
            <person name="Hansen M."/>
            <person name="Howarth C."/>
            <person name="Imamovic A."/>
            <person name="Larimer J."/>
            <person name="McCowan C."/>
            <person name="Murphy C."/>
            <person name="Pearson M."/>
            <person name="Priest M."/>
            <person name="Roberts A."/>
            <person name="Saif S."/>
            <person name="Shea T."/>
            <person name="Sykes S."/>
            <person name="Wortman J."/>
            <person name="Nusbaum C."/>
            <person name="Birren B."/>
        </authorList>
    </citation>
    <scope>NUCLEOTIDE SEQUENCE [LARGE SCALE GENOMIC DNA]</scope>
    <source>
        <strain evidence="2 3">CIP 110305</strain>
    </source>
</reference>